<dbReference type="RefSeq" id="WP_159453058.1">
    <property type="nucleotide sequence ID" value="NZ_FXAG01000030.1"/>
</dbReference>
<proteinExistence type="predicted"/>
<dbReference type="SUPFAM" id="SSF141868">
    <property type="entry name" value="EAL domain-like"/>
    <property type="match status" value="1"/>
</dbReference>
<keyword evidence="3" id="KW-1185">Reference proteome</keyword>
<dbReference type="Pfam" id="PF00563">
    <property type="entry name" value="EAL"/>
    <property type="match status" value="1"/>
</dbReference>
<name>A0A1Y6CGI6_9NEIS</name>
<sequence>MKRFKQSKNYPAGFSPEQIIHCQALLAAMPCPVRLQWNDQEVFACFDGWWLTSEFSPVLHDAHDTCRLSHHAARLRIHGQFGQSLPADWLFAMNYAEHKTLALLKLIRVLHLLNHLGRNGTEAALRIDLDPRICNAHSERIVDFTVALLLQLGMTPEQVRFLLFIDHRSSAAGKTLVARYREHHHRVGLGGFGEGEDDLQRLWQWEPDDVVLSPRYTRRAIMYPQVRDQLVTLMPQLVEQGFALGVEDIMCGNLLGIARQMQARYLAGSFVSTLMSAV</sequence>
<dbReference type="InterPro" id="IPR001633">
    <property type="entry name" value="EAL_dom"/>
</dbReference>
<gene>
    <name evidence="2" type="ORF">SAMN02745746_03845</name>
</gene>
<protein>
    <submittedName>
        <fullName evidence="2">EAL domain, c-di-GMP-specific phosphodiesterase class I (Or its enzymatically inactive variant)</fullName>
    </submittedName>
</protein>
<reference evidence="3" key="1">
    <citation type="submission" date="2017-04" db="EMBL/GenBank/DDBJ databases">
        <authorList>
            <person name="Varghese N."/>
            <person name="Submissions S."/>
        </authorList>
    </citation>
    <scope>NUCLEOTIDE SEQUENCE [LARGE SCALE GENOMIC DNA]</scope>
    <source>
        <strain evidence="3">DSM 22618</strain>
    </source>
</reference>
<feature type="domain" description="EAL" evidence="1">
    <location>
        <begin position="55"/>
        <end position="272"/>
    </location>
</feature>
<dbReference type="Proteomes" id="UP000192920">
    <property type="component" value="Unassembled WGS sequence"/>
</dbReference>
<dbReference type="Gene3D" id="3.20.20.450">
    <property type="entry name" value="EAL domain"/>
    <property type="match status" value="1"/>
</dbReference>
<dbReference type="InterPro" id="IPR035919">
    <property type="entry name" value="EAL_sf"/>
</dbReference>
<dbReference type="EMBL" id="FXAG01000030">
    <property type="protein sequence ID" value="SMF53929.1"/>
    <property type="molecule type" value="Genomic_DNA"/>
</dbReference>
<evidence type="ECO:0000313" key="2">
    <source>
        <dbReference type="EMBL" id="SMF53929.1"/>
    </source>
</evidence>
<evidence type="ECO:0000259" key="1">
    <source>
        <dbReference type="Pfam" id="PF00563"/>
    </source>
</evidence>
<dbReference type="STRING" id="1123014.SAMN02745746_03845"/>
<accession>A0A1Y6CGI6</accession>
<dbReference type="AlphaFoldDB" id="A0A1Y6CGI6"/>
<organism evidence="2 3">
    <name type="scientific">Pseudogulbenkiania subflava DSM 22618</name>
    <dbReference type="NCBI Taxonomy" id="1123014"/>
    <lineage>
        <taxon>Bacteria</taxon>
        <taxon>Pseudomonadati</taxon>
        <taxon>Pseudomonadota</taxon>
        <taxon>Betaproteobacteria</taxon>
        <taxon>Neisseriales</taxon>
        <taxon>Chromobacteriaceae</taxon>
        <taxon>Pseudogulbenkiania</taxon>
    </lineage>
</organism>
<evidence type="ECO:0000313" key="3">
    <source>
        <dbReference type="Proteomes" id="UP000192920"/>
    </source>
</evidence>